<comment type="caution">
    <text evidence="2">The sequence shown here is derived from an EMBL/GenBank/DDBJ whole genome shotgun (WGS) entry which is preliminary data.</text>
</comment>
<protein>
    <submittedName>
        <fullName evidence="2">Uncharacterized protein</fullName>
    </submittedName>
</protein>
<gene>
    <name evidence="2" type="ORF">GEV33_007983</name>
</gene>
<feature type="region of interest" description="Disordered" evidence="1">
    <location>
        <begin position="1"/>
        <end position="27"/>
    </location>
</feature>
<feature type="compositionally biased region" description="Polar residues" evidence="1">
    <location>
        <begin position="244"/>
        <end position="257"/>
    </location>
</feature>
<dbReference type="Proteomes" id="UP000719412">
    <property type="component" value="Unassembled WGS sequence"/>
</dbReference>
<name>A0A8J6LCL7_TENMO</name>
<dbReference type="EMBL" id="JABDTM020023899">
    <property type="protein sequence ID" value="KAH0814808.1"/>
    <property type="molecule type" value="Genomic_DNA"/>
</dbReference>
<evidence type="ECO:0000313" key="3">
    <source>
        <dbReference type="Proteomes" id="UP000719412"/>
    </source>
</evidence>
<evidence type="ECO:0000256" key="1">
    <source>
        <dbReference type="SAM" id="MobiDB-lite"/>
    </source>
</evidence>
<reference evidence="2" key="1">
    <citation type="journal article" date="2020" name="J Insects Food Feed">
        <title>The yellow mealworm (Tenebrio molitor) genome: a resource for the emerging insects as food and feed industry.</title>
        <authorList>
            <person name="Eriksson T."/>
            <person name="Andere A."/>
            <person name="Kelstrup H."/>
            <person name="Emery V."/>
            <person name="Picard C."/>
        </authorList>
    </citation>
    <scope>NUCLEOTIDE SEQUENCE</scope>
    <source>
        <strain evidence="2">Stoneville</strain>
        <tissue evidence="2">Whole head</tissue>
    </source>
</reference>
<proteinExistence type="predicted"/>
<keyword evidence="3" id="KW-1185">Reference proteome</keyword>
<dbReference type="AlphaFoldDB" id="A0A8J6LCL7"/>
<feature type="region of interest" description="Disordered" evidence="1">
    <location>
        <begin position="222"/>
        <end position="258"/>
    </location>
</feature>
<organism evidence="2 3">
    <name type="scientific">Tenebrio molitor</name>
    <name type="common">Yellow mealworm beetle</name>
    <dbReference type="NCBI Taxonomy" id="7067"/>
    <lineage>
        <taxon>Eukaryota</taxon>
        <taxon>Metazoa</taxon>
        <taxon>Ecdysozoa</taxon>
        <taxon>Arthropoda</taxon>
        <taxon>Hexapoda</taxon>
        <taxon>Insecta</taxon>
        <taxon>Pterygota</taxon>
        <taxon>Neoptera</taxon>
        <taxon>Endopterygota</taxon>
        <taxon>Coleoptera</taxon>
        <taxon>Polyphaga</taxon>
        <taxon>Cucujiformia</taxon>
        <taxon>Tenebrionidae</taxon>
        <taxon>Tenebrio</taxon>
    </lineage>
</organism>
<reference evidence="2" key="2">
    <citation type="submission" date="2021-08" db="EMBL/GenBank/DDBJ databases">
        <authorList>
            <person name="Eriksson T."/>
        </authorList>
    </citation>
    <scope>NUCLEOTIDE SEQUENCE</scope>
    <source>
        <strain evidence="2">Stoneville</strain>
        <tissue evidence="2">Whole head</tissue>
    </source>
</reference>
<accession>A0A8J6LCL7</accession>
<sequence>MTAVKFSHFGTCDNSQVPSQDSDEEEQTEIIFEQTYYEIENEEDCDETDNPIAADVEEISVCDVSIGWYVFCSQIENFYVHHVAVGVSLFYDHHGSTISTETRQVITKDSVIPFVGPVLSFSAPFNPCDTMIWMERRPKIKLCMVHCIDVMVLASMVRIIRSILRTFVSGEAFLIVVYGFSHERELSQRLSGRCRKGIHLTSGDRFTDRYCSGGSMSRCVSSGAIGDQDNKGRWRRLRKRNESPKTTSGPGSENNNCAGKKNDTFVWNHGSEINDLSKTGQDRRANLEKLGGSAKFGKFPFYLSHGVVYVRHKRSDLVEHYDVAVGFESSTCGEQWRTLLFWWLNHVLRASMTCCKNARVQVWRENAPLGSDYVGSSESAVPSLTWARSLQLVNKFRISNGVESFEYVEEHGLVWMELQVPNEFN</sequence>
<evidence type="ECO:0000313" key="2">
    <source>
        <dbReference type="EMBL" id="KAH0814808.1"/>
    </source>
</evidence>